<evidence type="ECO:0000313" key="9">
    <source>
        <dbReference type="Proteomes" id="UP000289808"/>
    </source>
</evidence>
<dbReference type="Proteomes" id="UP000235119">
    <property type="component" value="Unassembled WGS sequence"/>
</dbReference>
<dbReference type="RefSeq" id="WP_005720672.1">
    <property type="nucleotide sequence ID" value="NZ_CP058996.1"/>
</dbReference>
<dbReference type="PROSITE" id="PS51186">
    <property type="entry name" value="GNAT"/>
    <property type="match status" value="1"/>
</dbReference>
<dbReference type="STRING" id="47770.GCA_001567095_02050"/>
<evidence type="ECO:0000256" key="1">
    <source>
        <dbReference type="ARBA" id="ARBA00022679"/>
    </source>
</evidence>
<dbReference type="Gene3D" id="3.40.630.30">
    <property type="match status" value="1"/>
</dbReference>
<dbReference type="EMBL" id="SCLX01000022">
    <property type="protein sequence ID" value="RXF57892.1"/>
    <property type="molecule type" value="Genomic_DNA"/>
</dbReference>
<reference evidence="7 9" key="2">
    <citation type="submission" date="2019-01" db="EMBL/GenBank/DDBJ databases">
        <title>The genome sequence of Lactobacillus crispatus L49.</title>
        <authorList>
            <person name="Zhong J."/>
            <person name="Zhang J."/>
        </authorList>
    </citation>
    <scope>NUCLEOTIDE SEQUENCE [LARGE SCALE GENOMIC DNA]</scope>
    <source>
        <strain evidence="7 9">L49</strain>
    </source>
</reference>
<proteinExistence type="inferred from homology"/>
<evidence type="ECO:0000256" key="2">
    <source>
        <dbReference type="ARBA" id="ARBA00023315"/>
    </source>
</evidence>
<evidence type="ECO:0000313" key="10">
    <source>
        <dbReference type="Proteomes" id="UP001434419"/>
    </source>
</evidence>
<dbReference type="EMBL" id="PKIW01000061">
    <property type="protein sequence ID" value="PLT10577.1"/>
    <property type="molecule type" value="Genomic_DNA"/>
</dbReference>
<keyword evidence="10" id="KW-1185">Reference proteome</keyword>
<protein>
    <submittedName>
        <fullName evidence="5 6">N-acetyltransferase</fullName>
    </submittedName>
</protein>
<dbReference type="InterPro" id="IPR000182">
    <property type="entry name" value="GNAT_dom"/>
</dbReference>
<feature type="domain" description="N-acetyltransferase" evidence="4">
    <location>
        <begin position="7"/>
        <end position="173"/>
    </location>
</feature>
<comment type="similarity">
    <text evidence="3">Belongs to the acetyltransferase family. RimJ subfamily.</text>
</comment>
<keyword evidence="2" id="KW-0012">Acyltransferase</keyword>
<organism evidence="6 8">
    <name type="scientific">Lactobacillus crispatus</name>
    <dbReference type="NCBI Taxonomy" id="47770"/>
    <lineage>
        <taxon>Bacteria</taxon>
        <taxon>Bacillati</taxon>
        <taxon>Bacillota</taxon>
        <taxon>Bacilli</taxon>
        <taxon>Lactobacillales</taxon>
        <taxon>Lactobacillaceae</taxon>
        <taxon>Lactobacillus</taxon>
    </lineage>
</organism>
<dbReference type="EMBL" id="JBETVU010000012">
    <property type="protein sequence ID" value="MES5149942.1"/>
    <property type="molecule type" value="Genomic_DNA"/>
</dbReference>
<dbReference type="SUPFAM" id="SSF55729">
    <property type="entry name" value="Acyl-CoA N-acyltransferases (Nat)"/>
    <property type="match status" value="1"/>
</dbReference>
<dbReference type="PANTHER" id="PTHR43792">
    <property type="entry name" value="GNAT FAMILY, PUTATIVE (AFU_ORTHOLOGUE AFUA_3G00765)-RELATED-RELATED"/>
    <property type="match status" value="1"/>
</dbReference>
<evidence type="ECO:0000313" key="5">
    <source>
        <dbReference type="EMBL" id="MES5149942.1"/>
    </source>
</evidence>
<keyword evidence="1 6" id="KW-0808">Transferase</keyword>
<name>A0A135YSN0_9LACO</name>
<dbReference type="Proteomes" id="UP001434419">
    <property type="component" value="Unassembled WGS sequence"/>
</dbReference>
<evidence type="ECO:0000313" key="8">
    <source>
        <dbReference type="Proteomes" id="UP000235119"/>
    </source>
</evidence>
<dbReference type="Proteomes" id="UP000289808">
    <property type="component" value="Unassembled WGS sequence"/>
</dbReference>
<reference evidence="6 8" key="1">
    <citation type="submission" date="2017-12" db="EMBL/GenBank/DDBJ databases">
        <title>Phylogenetic diversity of female urinary microbiome.</title>
        <authorList>
            <person name="Thomas-White K."/>
            <person name="Wolfe A.J."/>
        </authorList>
    </citation>
    <scope>NUCLEOTIDE SEQUENCE [LARGE SCALE GENOMIC DNA]</scope>
    <source>
        <strain evidence="6 8">UMB0085</strain>
    </source>
</reference>
<evidence type="ECO:0000259" key="4">
    <source>
        <dbReference type="PROSITE" id="PS51186"/>
    </source>
</evidence>
<accession>A0A135YSN0</accession>
<dbReference type="Pfam" id="PF13302">
    <property type="entry name" value="Acetyltransf_3"/>
    <property type="match status" value="1"/>
</dbReference>
<dbReference type="GO" id="GO:0005737">
    <property type="term" value="C:cytoplasm"/>
    <property type="evidence" value="ECO:0007669"/>
    <property type="project" value="TreeGrafter"/>
</dbReference>
<evidence type="ECO:0000256" key="3">
    <source>
        <dbReference type="ARBA" id="ARBA00038502"/>
    </source>
</evidence>
<evidence type="ECO:0000313" key="7">
    <source>
        <dbReference type="EMBL" id="RXF57892.1"/>
    </source>
</evidence>
<gene>
    <name evidence="5" type="ORF">ABVC42_08490</name>
    <name evidence="6" type="ORF">CYJ79_09760</name>
    <name evidence="7" type="ORF">ERD32_05105</name>
</gene>
<reference evidence="5" key="3">
    <citation type="submission" date="2024-06" db="EMBL/GenBank/DDBJ databases">
        <title>Vaginal Lactobacillus fatty acid response mechanisms reveal a metabolite-targeted strategy for bacterial vaginosis treatment.</title>
        <authorList>
            <person name="Zhu M."/>
            <person name="Blainey P.C."/>
            <person name="Bloom S.M."/>
            <person name="Kwon D.S."/>
        </authorList>
    </citation>
    <scope>NUCLEOTIDE SEQUENCE</scope>
    <source>
        <strain evidence="5">194_F1_1</strain>
    </source>
</reference>
<sequence length="183" mass="21515">MLESKRIYLRPFEEKDAQQLLKWGGNPRYHKMAGFEEYRNLTEAVNGVKQYMSRPESYVVCLRKNNEVIGLVELYERGLDEKSGLLKTKEVGFLLDQSFEGHGYMTEALRLILTYAFKKKKQVEVWAGTFADNEKSQKLLKTLGFQYVYTVDYTQVSALFSFKEKYYLLKKEEWLKINANTKS</sequence>
<comment type="caution">
    <text evidence="6">The sequence shown here is derived from an EMBL/GenBank/DDBJ whole genome shotgun (WGS) entry which is preliminary data.</text>
</comment>
<dbReference type="PANTHER" id="PTHR43792:SF8">
    <property type="entry name" value="[RIBOSOMAL PROTEIN US5]-ALANINE N-ACETYLTRANSFERASE"/>
    <property type="match status" value="1"/>
</dbReference>
<evidence type="ECO:0000313" key="6">
    <source>
        <dbReference type="EMBL" id="PLT10577.1"/>
    </source>
</evidence>
<dbReference type="GO" id="GO:0008999">
    <property type="term" value="F:protein-N-terminal-alanine acetyltransferase activity"/>
    <property type="evidence" value="ECO:0007669"/>
    <property type="project" value="TreeGrafter"/>
</dbReference>
<dbReference type="AlphaFoldDB" id="A0A135YSN0"/>
<dbReference type="InterPro" id="IPR051531">
    <property type="entry name" value="N-acetyltransferase"/>
</dbReference>
<dbReference type="InterPro" id="IPR016181">
    <property type="entry name" value="Acyl_CoA_acyltransferase"/>
</dbReference>